<protein>
    <recommendedName>
        <fullName evidence="3">PAS domain-containing protein</fullName>
    </recommendedName>
</protein>
<keyword evidence="2" id="KW-1185">Reference proteome</keyword>
<name>A0ABS1UCK7_9PROT</name>
<reference evidence="1 2" key="1">
    <citation type="submission" date="2021-01" db="EMBL/GenBank/DDBJ databases">
        <title>Belnapia mucosa sp. nov. and Belnapia arida sp. nov., isolated from the Tabernas Desert (Almeria, Spain).</title>
        <authorList>
            <person name="Molina-Menor E."/>
            <person name="Vidal-Verdu A."/>
            <person name="Calonge A."/>
            <person name="Satari L."/>
            <person name="Pereto J."/>
            <person name="Porcar M."/>
        </authorList>
    </citation>
    <scope>NUCLEOTIDE SEQUENCE [LARGE SCALE GENOMIC DNA]</scope>
    <source>
        <strain evidence="1 2">T18</strain>
    </source>
</reference>
<sequence>MSDDALTAAARYGRYAAIRRRILTDASKRIPLASLAQQARALSLWDGKQVVPADPMQLAVVFDLAVLEPLGDHTRAIERQARAEDAPPGSEEHRMLEALMAASFGLWRILGPNPEGGVRAESFPDGEPLVIWDRFLDRDRAPGALVGARIARPDEDLPMTCGAVVSLDSRAVERLLLGTPPQRGPVIPTLPLPEDGPALERLVTEPAARLRLAALAGSPGFAAAVYRTAIDLGLMGRVNGRTPPGG</sequence>
<proteinExistence type="predicted"/>
<evidence type="ECO:0000313" key="2">
    <source>
        <dbReference type="Proteomes" id="UP000660885"/>
    </source>
</evidence>
<accession>A0ABS1UCK7</accession>
<organism evidence="1 2">
    <name type="scientific">Belnapia arida</name>
    <dbReference type="NCBI Taxonomy" id="2804533"/>
    <lineage>
        <taxon>Bacteria</taxon>
        <taxon>Pseudomonadati</taxon>
        <taxon>Pseudomonadota</taxon>
        <taxon>Alphaproteobacteria</taxon>
        <taxon>Acetobacterales</taxon>
        <taxon>Roseomonadaceae</taxon>
        <taxon>Belnapia</taxon>
    </lineage>
</organism>
<dbReference type="EMBL" id="JAETWB010000026">
    <property type="protein sequence ID" value="MBL6081427.1"/>
    <property type="molecule type" value="Genomic_DNA"/>
</dbReference>
<evidence type="ECO:0000313" key="1">
    <source>
        <dbReference type="EMBL" id="MBL6081427.1"/>
    </source>
</evidence>
<dbReference type="RefSeq" id="WP_202834646.1">
    <property type="nucleotide sequence ID" value="NZ_JAETWB010000026.1"/>
</dbReference>
<dbReference type="Proteomes" id="UP000660885">
    <property type="component" value="Unassembled WGS sequence"/>
</dbReference>
<gene>
    <name evidence="1" type="ORF">JMJ56_25880</name>
</gene>
<evidence type="ECO:0008006" key="3">
    <source>
        <dbReference type="Google" id="ProtNLM"/>
    </source>
</evidence>
<comment type="caution">
    <text evidence="1">The sequence shown here is derived from an EMBL/GenBank/DDBJ whole genome shotgun (WGS) entry which is preliminary data.</text>
</comment>